<dbReference type="PROSITE" id="PS00028">
    <property type="entry name" value="ZINC_FINGER_C2H2_1"/>
    <property type="match status" value="7"/>
</dbReference>
<keyword evidence="3" id="KW-0677">Repeat</keyword>
<evidence type="ECO:0000256" key="4">
    <source>
        <dbReference type="ARBA" id="ARBA00022771"/>
    </source>
</evidence>
<comment type="subcellular location">
    <subcellularLocation>
        <location evidence="1">Nucleus</location>
    </subcellularLocation>
</comment>
<feature type="compositionally biased region" description="Polar residues" evidence="8">
    <location>
        <begin position="526"/>
        <end position="538"/>
    </location>
</feature>
<keyword evidence="4 7" id="KW-0863">Zinc-finger</keyword>
<feature type="region of interest" description="Disordered" evidence="8">
    <location>
        <begin position="526"/>
        <end position="551"/>
    </location>
</feature>
<keyword evidence="5" id="KW-0862">Zinc</keyword>
<feature type="region of interest" description="Disordered" evidence="8">
    <location>
        <begin position="296"/>
        <end position="338"/>
    </location>
</feature>
<dbReference type="GO" id="GO:0008270">
    <property type="term" value="F:zinc ion binding"/>
    <property type="evidence" value="ECO:0007669"/>
    <property type="project" value="UniProtKB-KW"/>
</dbReference>
<feature type="compositionally biased region" description="Low complexity" evidence="8">
    <location>
        <begin position="307"/>
        <end position="316"/>
    </location>
</feature>
<feature type="region of interest" description="Disordered" evidence="8">
    <location>
        <begin position="132"/>
        <end position="212"/>
    </location>
</feature>
<organism evidence="10 11">
    <name type="scientific">Folsomia candida</name>
    <name type="common">Springtail</name>
    <dbReference type="NCBI Taxonomy" id="158441"/>
    <lineage>
        <taxon>Eukaryota</taxon>
        <taxon>Metazoa</taxon>
        <taxon>Ecdysozoa</taxon>
        <taxon>Arthropoda</taxon>
        <taxon>Hexapoda</taxon>
        <taxon>Collembola</taxon>
        <taxon>Entomobryomorpha</taxon>
        <taxon>Isotomoidea</taxon>
        <taxon>Isotomidae</taxon>
        <taxon>Proisotominae</taxon>
        <taxon>Folsomia</taxon>
    </lineage>
</organism>
<feature type="compositionally biased region" description="Basic and acidic residues" evidence="8">
    <location>
        <begin position="539"/>
        <end position="549"/>
    </location>
</feature>
<dbReference type="InterPro" id="IPR013087">
    <property type="entry name" value="Znf_C2H2_type"/>
</dbReference>
<feature type="domain" description="C2H2-type" evidence="9">
    <location>
        <begin position="1111"/>
        <end position="1140"/>
    </location>
</feature>
<evidence type="ECO:0000256" key="5">
    <source>
        <dbReference type="ARBA" id="ARBA00022833"/>
    </source>
</evidence>
<dbReference type="PROSITE" id="PS50157">
    <property type="entry name" value="ZINC_FINGER_C2H2_2"/>
    <property type="match status" value="4"/>
</dbReference>
<dbReference type="SMART" id="SM00355">
    <property type="entry name" value="ZnF_C2H2"/>
    <property type="match status" value="14"/>
</dbReference>
<dbReference type="PANTHER" id="PTHR24406">
    <property type="entry name" value="TRANSCRIPTIONAL REPRESSOR CTCFL-RELATED"/>
    <property type="match status" value="1"/>
</dbReference>
<feature type="region of interest" description="Disordered" evidence="8">
    <location>
        <begin position="1133"/>
        <end position="1181"/>
    </location>
</feature>
<feature type="compositionally biased region" description="Acidic residues" evidence="8">
    <location>
        <begin position="297"/>
        <end position="306"/>
    </location>
</feature>
<reference evidence="10 11" key="1">
    <citation type="submission" date="2015-12" db="EMBL/GenBank/DDBJ databases">
        <title>The genome of Folsomia candida.</title>
        <authorList>
            <person name="Faddeeva A."/>
            <person name="Derks M.F."/>
            <person name="Anvar Y."/>
            <person name="Smit S."/>
            <person name="Van Straalen N."/>
            <person name="Roelofs D."/>
        </authorList>
    </citation>
    <scope>NUCLEOTIDE SEQUENCE [LARGE SCALE GENOMIC DNA]</scope>
    <source>
        <strain evidence="10 11">VU population</strain>
        <tissue evidence="10">Whole body</tissue>
    </source>
</reference>
<proteinExistence type="predicted"/>
<evidence type="ECO:0000259" key="9">
    <source>
        <dbReference type="PROSITE" id="PS50157"/>
    </source>
</evidence>
<evidence type="ECO:0000313" key="11">
    <source>
        <dbReference type="Proteomes" id="UP000198287"/>
    </source>
</evidence>
<keyword evidence="2" id="KW-0479">Metal-binding</keyword>
<protein>
    <submittedName>
        <fullName evidence="10">Zinc finger and BTB domain-containing protein 16-A</fullName>
    </submittedName>
</protein>
<evidence type="ECO:0000256" key="7">
    <source>
        <dbReference type="PROSITE-ProRule" id="PRU00042"/>
    </source>
</evidence>
<feature type="domain" description="C2H2-type" evidence="9">
    <location>
        <begin position="936"/>
        <end position="963"/>
    </location>
</feature>
<dbReference type="InterPro" id="IPR036236">
    <property type="entry name" value="Znf_C2H2_sf"/>
</dbReference>
<dbReference type="OrthoDB" id="8117402at2759"/>
<evidence type="ECO:0000256" key="2">
    <source>
        <dbReference type="ARBA" id="ARBA00022723"/>
    </source>
</evidence>
<keyword evidence="11" id="KW-1185">Reference proteome</keyword>
<feature type="compositionally biased region" description="Acidic residues" evidence="8">
    <location>
        <begin position="1169"/>
        <end position="1181"/>
    </location>
</feature>
<dbReference type="InterPro" id="IPR050888">
    <property type="entry name" value="ZnF_C2H2-type_TF"/>
</dbReference>
<evidence type="ECO:0000256" key="3">
    <source>
        <dbReference type="ARBA" id="ARBA00022737"/>
    </source>
</evidence>
<feature type="compositionally biased region" description="Basic and acidic residues" evidence="8">
    <location>
        <begin position="753"/>
        <end position="765"/>
    </location>
</feature>
<sequence length="1216" mass="139983">MPTTLKEGVCPLCKLVCHVNLSNSEIQEREFLLKSGVCLIFQKLGSNFTWSSTTWAKWKTTCDPCYRLIGEIVDLDKVVKETEEKICQKVGWISKLIEGNDAGSSQEIRHTEGATTSFYDIALTEFEIKPEPFDEDDHNFTSFGDDDNGVMKTGLPYDDNDNLPPEAVPTIKRRRKRKVPFNPDINTDTVKSSKRIKSRRSSSQEEPPSDPAAEIRIENISGRSTFKNRHTLRLPTISKSLTNQKYSKNSELHLILHDFVKLLPSKVKRRLGSLENCKFSVLEPQKQAKIADRIYNDDDDKDEDFVPDGFPSSNGSENDDDDNDEWEQDVKPKPKLATGQIRRNRAKYKIHKIPEMDYAKLTCLTVVEGKTFFLHHEFKNYAGERFKCGFPLCSYTQNHEDNNDMMDHIRQVHFKELELAKPALSEHMRCRQCVLCPSTLGLLTIAEYRKHVKSTHSDTFDPNDPSFFLATCPTCAKRFANVSSLFIHNWTHYSPLQTKALVAQGFTDQTERRRIKNSTSYAKITGKSSSQITTTTSGPKRDKKLDNDKSATTPLIKRPEVDFATLTGFTVVGESKYFLQHEFKPEGTQLRCGFPNCYHVDDDDKMMNHVREVHFKEIKDLQPAFGGQTKCRQCVICPSPSSLRNVSDHRKHMKSTHPEFYKRDDPDFYIASCPTCFKQFTTRVTFYSHLWSHYSPLQVQALISQGFPDPREHRREVYEKWHCKKVGIPLYQRKTQGVTKEPVKLDDEDQDEEPNKPKNQDKIPENDFTSVSSLTLVNGKKYFLHHEFVPDSWGRLTCGFPNCEFVNVENQSDDEADNRMMDHVRDTHFKTLAAQVLSTEAKKCRVCPHCPPTHPTPPLLSLTEYRKHVKSTHPTHFLPLTDPSLSLTSCPTCYAPFATLHSYLVHTWSHYSPAEVAALHAQGFQEPKSTTRPGHFPCPLCSKILRFKQGLQSHMETHVQKKDRPKFLCDICGIEMTTERGVNLHKVRHDPANMIHKWKFCPICDKKCLTPAAVRYHMARCHGTYDEREFICEKCGLKFPTKFDLKKHTVSHNPPDWRPFACYVTGCEEAYRYPKNLERHVIATHGEECVRKKVRPVLAMDRPVQGCKQMYPCELCDKVFELKSRLTKHMKIGTHQSRNSTRRRTMTTATTKGGRCGGKRKKKNRNNDTTDEEDEDDDGVVVEEIVTSEDLEFPQGDDEQEYEIEELNRTKIFLRF</sequence>
<evidence type="ECO:0000256" key="6">
    <source>
        <dbReference type="ARBA" id="ARBA00023242"/>
    </source>
</evidence>
<keyword evidence="6" id="KW-0539">Nucleus</keyword>
<accession>A0A226CZ09</accession>
<dbReference type="GO" id="GO:0005634">
    <property type="term" value="C:nucleus"/>
    <property type="evidence" value="ECO:0007669"/>
    <property type="project" value="UniProtKB-SubCell"/>
</dbReference>
<dbReference type="SUPFAM" id="SSF57667">
    <property type="entry name" value="beta-beta-alpha zinc fingers"/>
    <property type="match status" value="3"/>
</dbReference>
<gene>
    <name evidence="10" type="ORF">Fcan01_27596</name>
</gene>
<feature type="domain" description="C2H2-type" evidence="9">
    <location>
        <begin position="470"/>
        <end position="492"/>
    </location>
</feature>
<dbReference type="AlphaFoldDB" id="A0A226CZ09"/>
<evidence type="ECO:0000256" key="1">
    <source>
        <dbReference type="ARBA" id="ARBA00004123"/>
    </source>
</evidence>
<feature type="region of interest" description="Disordered" evidence="8">
    <location>
        <begin position="735"/>
        <end position="767"/>
    </location>
</feature>
<feature type="compositionally biased region" description="Acidic residues" evidence="8">
    <location>
        <begin position="317"/>
        <end position="327"/>
    </location>
</feature>
<evidence type="ECO:0000313" key="10">
    <source>
        <dbReference type="EMBL" id="OXA37641.1"/>
    </source>
</evidence>
<dbReference type="Pfam" id="PF00096">
    <property type="entry name" value="zf-C2H2"/>
    <property type="match status" value="2"/>
</dbReference>
<evidence type="ECO:0000256" key="8">
    <source>
        <dbReference type="SAM" id="MobiDB-lite"/>
    </source>
</evidence>
<comment type="caution">
    <text evidence="10">The sequence shown here is derived from an EMBL/GenBank/DDBJ whole genome shotgun (WGS) entry which is preliminary data.</text>
</comment>
<feature type="domain" description="C2H2-type" evidence="9">
    <location>
        <begin position="1030"/>
        <end position="1052"/>
    </location>
</feature>
<dbReference type="Gene3D" id="3.30.160.60">
    <property type="entry name" value="Classic Zinc Finger"/>
    <property type="match status" value="3"/>
</dbReference>
<dbReference type="Proteomes" id="UP000198287">
    <property type="component" value="Unassembled WGS sequence"/>
</dbReference>
<dbReference type="EMBL" id="LNIX01000054">
    <property type="protein sequence ID" value="OXA37641.1"/>
    <property type="molecule type" value="Genomic_DNA"/>
</dbReference>
<name>A0A226CZ09_FOLCA</name>